<dbReference type="GO" id="GO:0005886">
    <property type="term" value="C:plasma membrane"/>
    <property type="evidence" value="ECO:0007669"/>
    <property type="project" value="UniProtKB-SubCell"/>
</dbReference>
<dbReference type="STRING" id="572546.Arcpr_0302"/>
<dbReference type="GeneID" id="8738955"/>
<dbReference type="KEGG" id="apo:Arcpr_0302"/>
<comment type="function">
    <text evidence="1 11">Converts cobyric acid to cobinamide by the addition of aminopropanol on the F carboxylic group.</text>
</comment>
<evidence type="ECO:0000256" key="4">
    <source>
        <dbReference type="ARBA" id="ARBA00006263"/>
    </source>
</evidence>
<dbReference type="NCBIfam" id="TIGR00380">
    <property type="entry name" value="cobal_cbiB"/>
    <property type="match status" value="1"/>
</dbReference>
<dbReference type="GO" id="GO:0015420">
    <property type="term" value="F:ABC-type vitamin B12 transporter activity"/>
    <property type="evidence" value="ECO:0007669"/>
    <property type="project" value="UniProtKB-UniRule"/>
</dbReference>
<feature type="transmembrane region" description="Helical" evidence="11">
    <location>
        <begin position="148"/>
        <end position="165"/>
    </location>
</feature>
<evidence type="ECO:0000256" key="6">
    <source>
        <dbReference type="ARBA" id="ARBA00022475"/>
    </source>
</evidence>
<evidence type="ECO:0000256" key="1">
    <source>
        <dbReference type="ARBA" id="ARBA00003384"/>
    </source>
</evidence>
<protein>
    <recommendedName>
        <fullName evidence="5 11">Probable cobalamin biosynthesis protein CobD</fullName>
    </recommendedName>
</protein>
<name>D2RGE7_ARCPA</name>
<evidence type="ECO:0000256" key="8">
    <source>
        <dbReference type="ARBA" id="ARBA00022692"/>
    </source>
</evidence>
<evidence type="ECO:0000256" key="9">
    <source>
        <dbReference type="ARBA" id="ARBA00022989"/>
    </source>
</evidence>
<dbReference type="OrthoDB" id="46105at2157"/>
<evidence type="ECO:0000313" key="12">
    <source>
        <dbReference type="EMBL" id="ADB57372.1"/>
    </source>
</evidence>
<dbReference type="AlphaFoldDB" id="D2RGE7"/>
<dbReference type="PANTHER" id="PTHR34308">
    <property type="entry name" value="COBALAMIN BIOSYNTHESIS PROTEIN CBIB"/>
    <property type="match status" value="1"/>
</dbReference>
<evidence type="ECO:0000256" key="10">
    <source>
        <dbReference type="ARBA" id="ARBA00023136"/>
    </source>
</evidence>
<comment type="pathway">
    <text evidence="3 11">Cofactor biosynthesis; adenosylcobalamin biosynthesis.</text>
</comment>
<comment type="caution">
    <text evidence="11">Lacks conserved residue(s) required for the propagation of feature annotation.</text>
</comment>
<evidence type="ECO:0000256" key="3">
    <source>
        <dbReference type="ARBA" id="ARBA00004953"/>
    </source>
</evidence>
<comment type="similarity">
    <text evidence="4 11">Belongs to the CobD/CbiB family.</text>
</comment>
<keyword evidence="10 11" id="KW-0472">Membrane</keyword>
<comment type="subcellular location">
    <subcellularLocation>
        <location evidence="2 11">Cell membrane</location>
        <topology evidence="2 11">Multi-pass membrane protein</topology>
    </subcellularLocation>
</comment>
<dbReference type="PANTHER" id="PTHR34308:SF1">
    <property type="entry name" value="COBALAMIN BIOSYNTHESIS PROTEIN CBIB"/>
    <property type="match status" value="1"/>
</dbReference>
<sequence length="288" mass="33100">MIELVLAIAFDLLFGEPPNRVHPVVWFGKITAKIDRAYKRRNPLTDFLAGIVCTTVVLFFALVLSFIPRFLPFPFNLIAEVYLLKSSFAIKSLYQHVKATICEDVEEMRRAVSLIVSRDVSKLDRHHLISASIESLAENIVDSVISPIFYYMLFGLSGALIYRAINTLDAMIGYRNEKYEYFGKFSARLDDILNFIPARITVLLFLPLKPKRVWQYCRLAKFKINSDKPIACMSAVLSVWIEKEGVYRFEGRNPRLEDVKKALKVYCLIVAIFLSLVFMLEFILVNHA</sequence>
<dbReference type="HAMAP" id="MF_00024">
    <property type="entry name" value="CobD_CbiB"/>
    <property type="match status" value="1"/>
</dbReference>
<evidence type="ECO:0000256" key="2">
    <source>
        <dbReference type="ARBA" id="ARBA00004651"/>
    </source>
</evidence>
<evidence type="ECO:0000256" key="11">
    <source>
        <dbReference type="HAMAP-Rule" id="MF_00024"/>
    </source>
</evidence>
<evidence type="ECO:0000256" key="5">
    <source>
        <dbReference type="ARBA" id="ARBA00016185"/>
    </source>
</evidence>
<feature type="transmembrane region" description="Helical" evidence="11">
    <location>
        <begin position="265"/>
        <end position="285"/>
    </location>
</feature>
<keyword evidence="8 11" id="KW-0812">Transmembrane</keyword>
<keyword evidence="13" id="KW-1185">Reference proteome</keyword>
<feature type="transmembrane region" description="Helical" evidence="11">
    <location>
        <begin position="47"/>
        <end position="67"/>
    </location>
</feature>
<gene>
    <name evidence="11" type="primary">cobD</name>
    <name evidence="12" type="ordered locus">Arcpr_0302</name>
</gene>
<dbReference type="Proteomes" id="UP000001901">
    <property type="component" value="Chromosome"/>
</dbReference>
<accession>D2RGE7</accession>
<dbReference type="GO" id="GO:0048472">
    <property type="term" value="F:threonine-phosphate decarboxylase activity"/>
    <property type="evidence" value="ECO:0007669"/>
    <property type="project" value="InterPro"/>
</dbReference>
<dbReference type="PaxDb" id="572546-Arcpr_0302"/>
<dbReference type="HOGENOM" id="CLU_054212_0_2_2"/>
<evidence type="ECO:0000313" key="13">
    <source>
        <dbReference type="Proteomes" id="UP000001901"/>
    </source>
</evidence>
<dbReference type="Pfam" id="PF03186">
    <property type="entry name" value="CobD_Cbib"/>
    <property type="match status" value="1"/>
</dbReference>
<organism evidence="12 13">
    <name type="scientific">Archaeoglobus profundus (strain DSM 5631 / JCM 9629 / NBRC 100127 / Av18)</name>
    <dbReference type="NCBI Taxonomy" id="572546"/>
    <lineage>
        <taxon>Archaea</taxon>
        <taxon>Methanobacteriati</taxon>
        <taxon>Methanobacteriota</taxon>
        <taxon>Archaeoglobi</taxon>
        <taxon>Archaeoglobales</taxon>
        <taxon>Archaeoglobaceae</taxon>
        <taxon>Archaeoglobus</taxon>
    </lineage>
</organism>
<dbReference type="EMBL" id="CP001857">
    <property type="protein sequence ID" value="ADB57372.1"/>
    <property type="molecule type" value="Genomic_DNA"/>
</dbReference>
<dbReference type="UniPathway" id="UPA00148"/>
<evidence type="ECO:0000256" key="7">
    <source>
        <dbReference type="ARBA" id="ARBA00022573"/>
    </source>
</evidence>
<keyword evidence="9 11" id="KW-1133">Transmembrane helix</keyword>
<dbReference type="eggNOG" id="arCOG04274">
    <property type="taxonomic scope" value="Archaea"/>
</dbReference>
<dbReference type="InterPro" id="IPR004485">
    <property type="entry name" value="Cobalamin_biosynth_CobD/CbiB"/>
</dbReference>
<reference evidence="12 13" key="1">
    <citation type="journal article" date="2010" name="Stand. Genomic Sci.">
        <title>Complete genome sequence of Archaeoglobus profundus type strain (AV18).</title>
        <authorList>
            <person name="von Jan M."/>
            <person name="Lapidus A."/>
            <person name="Del Rio T.G."/>
            <person name="Copeland A."/>
            <person name="Tice H."/>
            <person name="Cheng J.F."/>
            <person name="Lucas S."/>
            <person name="Chen F."/>
            <person name="Nolan M."/>
            <person name="Goodwin L."/>
            <person name="Han C."/>
            <person name="Pitluck S."/>
            <person name="Liolios K."/>
            <person name="Ivanova N."/>
            <person name="Mavromatis K."/>
            <person name="Ovchinnikova G."/>
            <person name="Chertkov O."/>
            <person name="Pati A."/>
            <person name="Chen A."/>
            <person name="Palaniappan K."/>
            <person name="Land M."/>
            <person name="Hauser L."/>
            <person name="Chang Y.J."/>
            <person name="Jeffries C.D."/>
            <person name="Saunders E."/>
            <person name="Brettin T."/>
            <person name="Detter J.C."/>
            <person name="Chain P."/>
            <person name="Eichinger K."/>
            <person name="Huber H."/>
            <person name="Spring S."/>
            <person name="Rohde M."/>
            <person name="Goker M."/>
            <person name="Wirth R."/>
            <person name="Woyke T."/>
            <person name="Bristow J."/>
            <person name="Eisen J.A."/>
            <person name="Markowitz V."/>
            <person name="Hugenholtz P."/>
            <person name="Kyrpides N.C."/>
            <person name="Klenk H.P."/>
        </authorList>
    </citation>
    <scope>NUCLEOTIDE SEQUENCE [LARGE SCALE GENOMIC DNA]</scope>
    <source>
        <strain evidence="13">DSM 5631 / JCM 9629 / NBRC 100127 / Av18</strain>
    </source>
</reference>
<dbReference type="GO" id="GO:0009236">
    <property type="term" value="P:cobalamin biosynthetic process"/>
    <property type="evidence" value="ECO:0007669"/>
    <property type="project" value="UniProtKB-UniRule"/>
</dbReference>
<keyword evidence="7 11" id="KW-0169">Cobalamin biosynthesis</keyword>
<proteinExistence type="inferred from homology"/>
<dbReference type="RefSeq" id="WP_012939708.1">
    <property type="nucleotide sequence ID" value="NC_013741.1"/>
</dbReference>
<keyword evidence="6 11" id="KW-1003">Cell membrane</keyword>